<sequence length="131" mass="14341">MSVQENNDGSHISTPTVSEPKSPHSSDYTIYPKFDPNNVTRPPPAPISGDAAGVNPYLSPVMFSVSFADKPKSSDKTLDLGSKRMCSDNCWSTIRLSLNGGRMNLPTNSEAMTIVVRWQSLQDEFNTTCVE</sequence>
<evidence type="ECO:0000313" key="3">
    <source>
        <dbReference type="EMBL" id="KAF2555421.1"/>
    </source>
</evidence>
<organism evidence="2">
    <name type="scientific">Brassica cretica</name>
    <name type="common">Mustard</name>
    <dbReference type="NCBI Taxonomy" id="69181"/>
    <lineage>
        <taxon>Eukaryota</taxon>
        <taxon>Viridiplantae</taxon>
        <taxon>Streptophyta</taxon>
        <taxon>Embryophyta</taxon>
        <taxon>Tracheophyta</taxon>
        <taxon>Spermatophyta</taxon>
        <taxon>Magnoliopsida</taxon>
        <taxon>eudicotyledons</taxon>
        <taxon>Gunneridae</taxon>
        <taxon>Pentapetalae</taxon>
        <taxon>rosids</taxon>
        <taxon>malvids</taxon>
        <taxon>Brassicales</taxon>
        <taxon>Brassicaceae</taxon>
        <taxon>Brassiceae</taxon>
        <taxon>Brassica</taxon>
    </lineage>
</organism>
<dbReference type="AlphaFoldDB" id="A0A8S9GHF4"/>
<accession>A0A8S9GHF4</accession>
<dbReference type="EMBL" id="QGKW02001940">
    <property type="protein sequence ID" value="KAF2555421.1"/>
    <property type="molecule type" value="Genomic_DNA"/>
</dbReference>
<comment type="caution">
    <text evidence="2">The sequence shown here is derived from an EMBL/GenBank/DDBJ whole genome shotgun (WGS) entry which is preliminary data.</text>
</comment>
<evidence type="ECO:0000313" key="2">
    <source>
        <dbReference type="EMBL" id="KAF2544760.1"/>
    </source>
</evidence>
<proteinExistence type="predicted"/>
<evidence type="ECO:0000256" key="1">
    <source>
        <dbReference type="SAM" id="MobiDB-lite"/>
    </source>
</evidence>
<protein>
    <submittedName>
        <fullName evidence="2">Uncharacterized protein</fullName>
    </submittedName>
</protein>
<dbReference type="EMBL" id="QGKY02001925">
    <property type="protein sequence ID" value="KAF2544760.1"/>
    <property type="molecule type" value="Genomic_DNA"/>
</dbReference>
<gene>
    <name evidence="3" type="ORF">F2Q68_00015642</name>
    <name evidence="2" type="ORF">F2Q70_00021886</name>
</gene>
<name>A0A8S9GHF4_BRACR</name>
<dbReference type="OrthoDB" id="10396411at2759"/>
<feature type="compositionally biased region" description="Polar residues" evidence="1">
    <location>
        <begin position="1"/>
        <end position="28"/>
    </location>
</feature>
<dbReference type="Proteomes" id="UP000712281">
    <property type="component" value="Unassembled WGS sequence"/>
</dbReference>
<feature type="region of interest" description="Disordered" evidence="1">
    <location>
        <begin position="1"/>
        <end position="48"/>
    </location>
</feature>
<reference evidence="2" key="1">
    <citation type="submission" date="2019-12" db="EMBL/GenBank/DDBJ databases">
        <title>Genome sequencing and annotation of Brassica cretica.</title>
        <authorList>
            <person name="Studholme D.J."/>
            <person name="Sarris P.F."/>
        </authorList>
    </citation>
    <scope>NUCLEOTIDE SEQUENCE</scope>
    <source>
        <strain evidence="3">PFS-001/15</strain>
        <strain evidence="2">PFS-102/07</strain>
        <tissue evidence="2">Leaf</tissue>
    </source>
</reference>